<organism evidence="2 3">
    <name type="scientific">Marinospirillum celere</name>
    <dbReference type="NCBI Taxonomy" id="1122252"/>
    <lineage>
        <taxon>Bacteria</taxon>
        <taxon>Pseudomonadati</taxon>
        <taxon>Pseudomonadota</taxon>
        <taxon>Gammaproteobacteria</taxon>
        <taxon>Oceanospirillales</taxon>
        <taxon>Oceanospirillaceae</taxon>
        <taxon>Marinospirillum</taxon>
    </lineage>
</organism>
<dbReference type="OrthoDB" id="6117719at2"/>
<protein>
    <recommendedName>
        <fullName evidence="4">MetA-pathway of phenol degradation</fullName>
    </recommendedName>
</protein>
<sequence length="156" mass="16813">MKLKKALAPLALAAAVALPMQASAMTHSISTDLVRLVDNNMDGGMFNLYWQGSLSRTTAIRAGYSTGDDLSILDVTFKGYVDRYHQGAFYEAGLTWWDGANDDDIGFMAALGYERTLAKHIVAGGSVQMVAGVDEQVAGVAETPFFMPSLFVTFAF</sequence>
<gene>
    <name evidence="2" type="ORF">SAMN05660443_2388</name>
</gene>
<dbReference type="RefSeq" id="WP_091963956.1">
    <property type="nucleotide sequence ID" value="NZ_FOLH01000005.1"/>
</dbReference>
<dbReference type="EMBL" id="FOLH01000005">
    <property type="protein sequence ID" value="SFC37081.1"/>
    <property type="molecule type" value="Genomic_DNA"/>
</dbReference>
<dbReference type="STRING" id="1122252.SAMN05660443_2388"/>
<proteinExistence type="predicted"/>
<feature type="chain" id="PRO_5011520727" description="MetA-pathway of phenol degradation" evidence="1">
    <location>
        <begin position="25"/>
        <end position="156"/>
    </location>
</feature>
<evidence type="ECO:0008006" key="4">
    <source>
        <dbReference type="Google" id="ProtNLM"/>
    </source>
</evidence>
<evidence type="ECO:0000313" key="2">
    <source>
        <dbReference type="EMBL" id="SFC37081.1"/>
    </source>
</evidence>
<feature type="signal peptide" evidence="1">
    <location>
        <begin position="1"/>
        <end position="24"/>
    </location>
</feature>
<keyword evidence="1" id="KW-0732">Signal</keyword>
<accession>A0A1I1IME3</accession>
<reference evidence="2 3" key="1">
    <citation type="submission" date="2016-10" db="EMBL/GenBank/DDBJ databases">
        <authorList>
            <person name="de Groot N.N."/>
        </authorList>
    </citation>
    <scope>NUCLEOTIDE SEQUENCE [LARGE SCALE GENOMIC DNA]</scope>
    <source>
        <strain evidence="2 3">DSM 18438</strain>
    </source>
</reference>
<dbReference type="Proteomes" id="UP000199058">
    <property type="component" value="Unassembled WGS sequence"/>
</dbReference>
<keyword evidence="3" id="KW-1185">Reference proteome</keyword>
<name>A0A1I1IME3_9GAMM</name>
<evidence type="ECO:0000313" key="3">
    <source>
        <dbReference type="Proteomes" id="UP000199058"/>
    </source>
</evidence>
<dbReference type="AlphaFoldDB" id="A0A1I1IME3"/>
<evidence type="ECO:0000256" key="1">
    <source>
        <dbReference type="SAM" id="SignalP"/>
    </source>
</evidence>